<evidence type="ECO:0000313" key="2">
    <source>
        <dbReference type="Proteomes" id="UP000294855"/>
    </source>
</evidence>
<dbReference type="AlphaFoldDB" id="A0A484F4N3"/>
<dbReference type="InterPro" id="IPR036388">
    <property type="entry name" value="WH-like_DNA-bd_sf"/>
</dbReference>
<dbReference type="Proteomes" id="UP000294855">
    <property type="component" value="Unassembled WGS sequence"/>
</dbReference>
<evidence type="ECO:0000313" key="1">
    <source>
        <dbReference type="EMBL" id="TDQ68225.1"/>
    </source>
</evidence>
<protein>
    <recommendedName>
        <fullName evidence="3">Transcriptional regulator</fullName>
    </recommendedName>
</protein>
<sequence>MEELAGFVNGSVNRRKVLEILESKGATDPQRVAKIARLIPSATDKIIKELEENGLVQKTGDGKIELTADGKVIVDYTRAL</sequence>
<evidence type="ECO:0008006" key="3">
    <source>
        <dbReference type="Google" id="ProtNLM"/>
    </source>
</evidence>
<organism evidence="1 2">
    <name type="scientific">Methanimicrococcus blatticola</name>
    <dbReference type="NCBI Taxonomy" id="91560"/>
    <lineage>
        <taxon>Archaea</taxon>
        <taxon>Methanobacteriati</taxon>
        <taxon>Methanobacteriota</taxon>
        <taxon>Stenosarchaea group</taxon>
        <taxon>Methanomicrobia</taxon>
        <taxon>Methanosarcinales</taxon>
        <taxon>Methanosarcinaceae</taxon>
        <taxon>Methanimicrococcus</taxon>
    </lineage>
</organism>
<comment type="caution">
    <text evidence="1">The sequence shown here is derived from an EMBL/GenBank/DDBJ whole genome shotgun (WGS) entry which is preliminary data.</text>
</comment>
<dbReference type="InterPro" id="IPR036390">
    <property type="entry name" value="WH_DNA-bd_sf"/>
</dbReference>
<dbReference type="SUPFAM" id="SSF46785">
    <property type="entry name" value="Winged helix' DNA-binding domain"/>
    <property type="match status" value="1"/>
</dbReference>
<reference evidence="1 2" key="1">
    <citation type="submission" date="2019-03" db="EMBL/GenBank/DDBJ databases">
        <title>Genomic Encyclopedia of Type Strains, Phase IV (KMG-IV): sequencing the most valuable type-strain genomes for metagenomic binning, comparative biology and taxonomic classification.</title>
        <authorList>
            <person name="Goeker M."/>
        </authorList>
    </citation>
    <scope>NUCLEOTIDE SEQUENCE [LARGE SCALE GENOMIC DNA]</scope>
    <source>
        <strain evidence="1 2">DSM 13328</strain>
    </source>
</reference>
<dbReference type="EMBL" id="SNYS01000009">
    <property type="protein sequence ID" value="TDQ68225.1"/>
    <property type="molecule type" value="Genomic_DNA"/>
</dbReference>
<accession>A0A484F4N3</accession>
<proteinExistence type="predicted"/>
<name>A0A484F4N3_9EURY</name>
<dbReference type="RefSeq" id="WP_208107070.1">
    <property type="nucleotide sequence ID" value="NZ_JAHDUW010000004.1"/>
</dbReference>
<dbReference type="Gene3D" id="1.10.10.10">
    <property type="entry name" value="Winged helix-like DNA-binding domain superfamily/Winged helix DNA-binding domain"/>
    <property type="match status" value="1"/>
</dbReference>
<keyword evidence="2" id="KW-1185">Reference proteome</keyword>
<dbReference type="OrthoDB" id="140281at2157"/>
<gene>
    <name evidence="1" type="ORF">C7391_1163</name>
</gene>